<feature type="compositionally biased region" description="Acidic residues" evidence="1">
    <location>
        <begin position="338"/>
        <end position="351"/>
    </location>
</feature>
<organism evidence="2 3">
    <name type="scientific">Penicillium chermesinum</name>
    <dbReference type="NCBI Taxonomy" id="63820"/>
    <lineage>
        <taxon>Eukaryota</taxon>
        <taxon>Fungi</taxon>
        <taxon>Dikarya</taxon>
        <taxon>Ascomycota</taxon>
        <taxon>Pezizomycotina</taxon>
        <taxon>Eurotiomycetes</taxon>
        <taxon>Eurotiomycetidae</taxon>
        <taxon>Eurotiales</taxon>
        <taxon>Aspergillaceae</taxon>
        <taxon>Penicillium</taxon>
    </lineage>
</organism>
<protein>
    <submittedName>
        <fullName evidence="2">Uncharacterized protein</fullName>
    </submittedName>
</protein>
<comment type="caution">
    <text evidence="2">The sequence shown here is derived from an EMBL/GenBank/DDBJ whole genome shotgun (WGS) entry which is preliminary data.</text>
</comment>
<dbReference type="Proteomes" id="UP001150941">
    <property type="component" value="Unassembled WGS sequence"/>
</dbReference>
<reference evidence="2" key="1">
    <citation type="submission" date="2022-11" db="EMBL/GenBank/DDBJ databases">
        <authorList>
            <person name="Petersen C."/>
        </authorList>
    </citation>
    <scope>NUCLEOTIDE SEQUENCE</scope>
    <source>
        <strain evidence="2">IBT 19713</strain>
    </source>
</reference>
<dbReference type="EMBL" id="JAPQKS010000004">
    <property type="protein sequence ID" value="KAJ5232250.1"/>
    <property type="molecule type" value="Genomic_DNA"/>
</dbReference>
<evidence type="ECO:0000313" key="2">
    <source>
        <dbReference type="EMBL" id="KAJ5232250.1"/>
    </source>
</evidence>
<keyword evidence="3" id="KW-1185">Reference proteome</keyword>
<gene>
    <name evidence="2" type="ORF">N7468_005206</name>
</gene>
<evidence type="ECO:0000256" key="1">
    <source>
        <dbReference type="SAM" id="MobiDB-lite"/>
    </source>
</evidence>
<sequence length="475" mass="53141">MPATTLKSGLMACKATEMGSFAAALEDHKADCLQRLHTYKSTVKETQWENTGDEAGRPFSDEEKAHLPIATQIPRTKRGSPVFPPPYTRLSDELVYLATKWVKVGDRASYYPYDFSAKGDINPDRVPTGPGPIVWAHGLPFFPVFRGYYVLTGREHASWIGWILREKTHQNTKNWPMWTIGPVVAPAAAVQLERSVIRQMYVHKPVKATDYEKHSEKTPCARDVVSMLHTHGTVLPMPEGFIVAPLVKFRGYKVHVGPPGGGMSAARIPGSYYRDNHISGNYYEAARSAPYVNQASPGVWEGGHIVGKAHFVKEDEDREETLENHAAGAPQKEKEAQKEDDEDEPMDDEPQAEEHSPGPSQEQAKVVSDAEVAHDTQHEDILRVTSDVVEKNGHSILFEEDPIETQHAKDATNEAQPTAEVADDIESKDVPMETYTNGQAYQEHAEYEEVKLIVEEVERTSERIRGSTHQRHQYG</sequence>
<feature type="compositionally biased region" description="Basic and acidic residues" evidence="1">
    <location>
        <begin position="371"/>
        <end position="380"/>
    </location>
</feature>
<dbReference type="RefSeq" id="XP_058330243.1">
    <property type="nucleotide sequence ID" value="XM_058474503.1"/>
</dbReference>
<reference evidence="2" key="2">
    <citation type="journal article" date="2023" name="IMA Fungus">
        <title>Comparative genomic study of the Penicillium genus elucidates a diverse pangenome and 15 lateral gene transfer events.</title>
        <authorList>
            <person name="Petersen C."/>
            <person name="Sorensen T."/>
            <person name="Nielsen M.R."/>
            <person name="Sondergaard T.E."/>
            <person name="Sorensen J.L."/>
            <person name="Fitzpatrick D.A."/>
            <person name="Frisvad J.C."/>
            <person name="Nielsen K.L."/>
        </authorList>
    </citation>
    <scope>NUCLEOTIDE SEQUENCE</scope>
    <source>
        <strain evidence="2">IBT 19713</strain>
    </source>
</reference>
<feature type="region of interest" description="Disordered" evidence="1">
    <location>
        <begin position="402"/>
        <end position="430"/>
    </location>
</feature>
<dbReference type="AlphaFoldDB" id="A0A9W9NYZ4"/>
<dbReference type="OrthoDB" id="4471998at2759"/>
<proteinExistence type="predicted"/>
<accession>A0A9W9NYZ4</accession>
<feature type="region of interest" description="Disordered" evidence="1">
    <location>
        <begin position="315"/>
        <end position="380"/>
    </location>
</feature>
<evidence type="ECO:0000313" key="3">
    <source>
        <dbReference type="Proteomes" id="UP001150941"/>
    </source>
</evidence>
<name>A0A9W9NYZ4_9EURO</name>
<dbReference type="GeneID" id="83201806"/>